<evidence type="ECO:0000256" key="5">
    <source>
        <dbReference type="ARBA" id="ARBA00022824"/>
    </source>
</evidence>
<evidence type="ECO:0000256" key="12">
    <source>
        <dbReference type="ARBA" id="ARBA00048930"/>
    </source>
</evidence>
<dbReference type="SMART" id="SM00822">
    <property type="entry name" value="PKS_KR"/>
    <property type="match status" value="1"/>
</dbReference>
<comment type="similarity">
    <text evidence="4 13">Belongs to the short-chain dehydrogenases/reductases (SDR) family.</text>
</comment>
<name>A0A443SNC5_9ACAR</name>
<dbReference type="Proteomes" id="UP000288716">
    <property type="component" value="Unassembled WGS sequence"/>
</dbReference>
<dbReference type="PANTHER" id="PTHR43550">
    <property type="entry name" value="3-KETODIHYDROSPHINGOSINE REDUCTASE"/>
    <property type="match status" value="1"/>
</dbReference>
<evidence type="ECO:0000256" key="3">
    <source>
        <dbReference type="ARBA" id="ARBA00004991"/>
    </source>
</evidence>
<keyword evidence="14" id="KW-0472">Membrane</keyword>
<reference evidence="16 17" key="1">
    <citation type="journal article" date="2018" name="Gigascience">
        <title>Genomes of trombidid mites reveal novel predicted allergens and laterally-transferred genes associated with secondary metabolism.</title>
        <authorList>
            <person name="Dong X."/>
            <person name="Chaisiri K."/>
            <person name="Xia D."/>
            <person name="Armstrong S.D."/>
            <person name="Fang Y."/>
            <person name="Donnelly M.J."/>
            <person name="Kadowaki T."/>
            <person name="McGarry J.W."/>
            <person name="Darby A.C."/>
            <person name="Makepeace B.L."/>
        </authorList>
    </citation>
    <scope>NUCLEOTIDE SEQUENCE [LARGE SCALE GENOMIC DNA]</scope>
    <source>
        <strain evidence="16">UoL-UT</strain>
    </source>
</reference>
<evidence type="ECO:0000256" key="7">
    <source>
        <dbReference type="ARBA" id="ARBA00022919"/>
    </source>
</evidence>
<sequence length="322" mass="35444">MWFIFISVLAVILISVYYALRSTSFTLNGKHVLITGGSKGIGRCIAEECWKLGANVTLIARNEKDLQNAQQQIIASTKSQNGQKINYFAIDICNNYELVEKTVREAESLSGPIFLLFNCAGNAISHRFDETPLEVFKQMIDVNYVGAVYCTKAVLPTMKTRKEGRIVFFSSVAGLVGIYGFSAYSASKFALVGFAQALLMEVKPYSIGVTVSLPPDTDTPGFAKEQETKPIETKVICEGAGLWDPVVVAKKTISDAMNSKFASTVGLESFAVKIAASGMFPIDSWFEFCIQFFSMGLFRAVFAYFLFSCQRIVAKHSKSKSD</sequence>
<evidence type="ECO:0000256" key="8">
    <source>
        <dbReference type="ARBA" id="ARBA00023002"/>
    </source>
</evidence>
<evidence type="ECO:0000313" key="16">
    <source>
        <dbReference type="EMBL" id="RWS28983.1"/>
    </source>
</evidence>
<comment type="subcellular location">
    <subcellularLocation>
        <location evidence="1">Endoplasmic reticulum</location>
    </subcellularLocation>
</comment>
<protein>
    <recommendedName>
        <fullName evidence="10">3-dehydrosphinganine reductase</fullName>
        <ecNumber evidence="10">1.1.1.102</ecNumber>
    </recommendedName>
</protein>
<dbReference type="EC" id="1.1.1.102" evidence="10"/>
<keyword evidence="8" id="KW-0560">Oxidoreductase</keyword>
<proteinExistence type="inferred from homology"/>
<dbReference type="AlphaFoldDB" id="A0A443SNC5"/>
<dbReference type="InterPro" id="IPR036291">
    <property type="entry name" value="NAD(P)-bd_dom_sf"/>
</dbReference>
<comment type="function">
    <text evidence="11">Catalyzes the reduction of 3'-oxosphinganine (3-ketodihydrosphingosine/KDS) to sphinganine (dihydrosphingosine/DHS), the second step of de novo sphingolipid biosynthesis.</text>
</comment>
<accession>A0A443SNC5</accession>
<dbReference type="Gene3D" id="3.40.50.720">
    <property type="entry name" value="NAD(P)-binding Rossmann-like Domain"/>
    <property type="match status" value="1"/>
</dbReference>
<evidence type="ECO:0000256" key="9">
    <source>
        <dbReference type="ARBA" id="ARBA00023098"/>
    </source>
</evidence>
<gene>
    <name evidence="16" type="ORF">B4U80_03485</name>
</gene>
<dbReference type="Pfam" id="PF00106">
    <property type="entry name" value="adh_short"/>
    <property type="match status" value="1"/>
</dbReference>
<comment type="catalytic activity">
    <reaction evidence="12">
        <text>sphinganine + NADP(+) = 3-oxosphinganine + NADPH + H(+)</text>
        <dbReference type="Rhea" id="RHEA:22640"/>
        <dbReference type="ChEBI" id="CHEBI:15378"/>
        <dbReference type="ChEBI" id="CHEBI:57783"/>
        <dbReference type="ChEBI" id="CHEBI:57817"/>
        <dbReference type="ChEBI" id="CHEBI:58299"/>
        <dbReference type="ChEBI" id="CHEBI:58349"/>
        <dbReference type="EC" id="1.1.1.102"/>
    </reaction>
    <physiologicalReaction direction="right-to-left" evidence="12">
        <dbReference type="Rhea" id="RHEA:22642"/>
    </physiologicalReaction>
</comment>
<dbReference type="EMBL" id="NCKV01001117">
    <property type="protein sequence ID" value="RWS28983.1"/>
    <property type="molecule type" value="Genomic_DNA"/>
</dbReference>
<dbReference type="InterPro" id="IPR002347">
    <property type="entry name" value="SDR_fam"/>
</dbReference>
<dbReference type="GO" id="GO:0005789">
    <property type="term" value="C:endoplasmic reticulum membrane"/>
    <property type="evidence" value="ECO:0007669"/>
    <property type="project" value="TreeGrafter"/>
</dbReference>
<keyword evidence="14" id="KW-0812">Transmembrane</keyword>
<comment type="caution">
    <text evidence="16">The sequence shown here is derived from an EMBL/GenBank/DDBJ whole genome shotgun (WGS) entry which is preliminary data.</text>
</comment>
<dbReference type="VEuPathDB" id="VectorBase:LDEU003057"/>
<dbReference type="PRINTS" id="PR00081">
    <property type="entry name" value="GDHRDH"/>
</dbReference>
<organism evidence="16 17">
    <name type="scientific">Leptotrombidium deliense</name>
    <dbReference type="NCBI Taxonomy" id="299467"/>
    <lineage>
        <taxon>Eukaryota</taxon>
        <taxon>Metazoa</taxon>
        <taxon>Ecdysozoa</taxon>
        <taxon>Arthropoda</taxon>
        <taxon>Chelicerata</taxon>
        <taxon>Arachnida</taxon>
        <taxon>Acari</taxon>
        <taxon>Acariformes</taxon>
        <taxon>Trombidiformes</taxon>
        <taxon>Prostigmata</taxon>
        <taxon>Anystina</taxon>
        <taxon>Parasitengona</taxon>
        <taxon>Trombiculoidea</taxon>
        <taxon>Trombiculidae</taxon>
        <taxon>Leptotrombidium</taxon>
    </lineage>
</organism>
<keyword evidence="9" id="KW-0443">Lipid metabolism</keyword>
<keyword evidence="6" id="KW-0521">NADP</keyword>
<evidence type="ECO:0000256" key="6">
    <source>
        <dbReference type="ARBA" id="ARBA00022857"/>
    </source>
</evidence>
<evidence type="ECO:0000256" key="2">
    <source>
        <dbReference type="ARBA" id="ARBA00004760"/>
    </source>
</evidence>
<dbReference type="FunFam" id="3.40.50.720:FF:000165">
    <property type="entry name" value="3-ketodihydrosphingosine reductase"/>
    <property type="match status" value="1"/>
</dbReference>
<dbReference type="SUPFAM" id="SSF51735">
    <property type="entry name" value="NAD(P)-binding Rossmann-fold domains"/>
    <property type="match status" value="1"/>
</dbReference>
<keyword evidence="5" id="KW-0256">Endoplasmic reticulum</keyword>
<keyword evidence="14" id="KW-1133">Transmembrane helix</keyword>
<dbReference type="InterPro" id="IPR057326">
    <property type="entry name" value="KR_dom"/>
</dbReference>
<feature type="domain" description="Ketoreductase" evidence="15">
    <location>
        <begin position="30"/>
        <end position="217"/>
    </location>
</feature>
<dbReference type="CDD" id="cd08939">
    <property type="entry name" value="KDSR-like_SDR_c"/>
    <property type="match status" value="1"/>
</dbReference>
<evidence type="ECO:0000256" key="14">
    <source>
        <dbReference type="SAM" id="Phobius"/>
    </source>
</evidence>
<evidence type="ECO:0000256" key="11">
    <source>
        <dbReference type="ARBA" id="ARBA00044737"/>
    </source>
</evidence>
<dbReference type="GO" id="GO:0047560">
    <property type="term" value="F:3-dehydrosphinganine reductase activity"/>
    <property type="evidence" value="ECO:0007669"/>
    <property type="project" value="UniProtKB-EC"/>
</dbReference>
<comment type="pathway">
    <text evidence="2">Lipid metabolism; sphingolipid metabolism.</text>
</comment>
<feature type="transmembrane region" description="Helical" evidence="14">
    <location>
        <begin position="285"/>
        <end position="307"/>
    </location>
</feature>
<dbReference type="GO" id="GO:0006666">
    <property type="term" value="P:3-keto-sphinganine metabolic process"/>
    <property type="evidence" value="ECO:0007669"/>
    <property type="project" value="InterPro"/>
</dbReference>
<comment type="pathway">
    <text evidence="3">Sphingolipid metabolism.</text>
</comment>
<evidence type="ECO:0000256" key="4">
    <source>
        <dbReference type="ARBA" id="ARBA00006484"/>
    </source>
</evidence>
<dbReference type="OrthoDB" id="37659at2759"/>
<dbReference type="PANTHER" id="PTHR43550:SF3">
    <property type="entry name" value="3-KETODIHYDROSPHINGOSINE REDUCTASE"/>
    <property type="match status" value="1"/>
</dbReference>
<dbReference type="InterPro" id="IPR045022">
    <property type="entry name" value="KDSR-like"/>
</dbReference>
<evidence type="ECO:0000256" key="10">
    <source>
        <dbReference type="ARBA" id="ARBA00026112"/>
    </source>
</evidence>
<evidence type="ECO:0000256" key="1">
    <source>
        <dbReference type="ARBA" id="ARBA00004240"/>
    </source>
</evidence>
<keyword evidence="17" id="KW-1185">Reference proteome</keyword>
<evidence type="ECO:0000256" key="13">
    <source>
        <dbReference type="RuleBase" id="RU000363"/>
    </source>
</evidence>
<keyword evidence="7" id="KW-0746">Sphingolipid metabolism</keyword>
<evidence type="ECO:0000259" key="15">
    <source>
        <dbReference type="SMART" id="SM00822"/>
    </source>
</evidence>
<dbReference type="PRINTS" id="PR00080">
    <property type="entry name" value="SDRFAMILY"/>
</dbReference>
<dbReference type="STRING" id="299467.A0A443SNC5"/>
<evidence type="ECO:0000313" key="17">
    <source>
        <dbReference type="Proteomes" id="UP000288716"/>
    </source>
</evidence>
<dbReference type="GO" id="GO:0030148">
    <property type="term" value="P:sphingolipid biosynthetic process"/>
    <property type="evidence" value="ECO:0007669"/>
    <property type="project" value="InterPro"/>
</dbReference>